<accession>A0A3P7I7Y0</accession>
<evidence type="ECO:0000313" key="2">
    <source>
        <dbReference type="Proteomes" id="UP000270094"/>
    </source>
</evidence>
<sequence>MTVSTRFDFISDITPKAVLGATSFVPTVQLSIVHGRVPNGAKIASSVSVGEPLMFIWRTELESREYSKLKSARENWPHSVLGAAASTTMVILRVA</sequence>
<dbReference type="Proteomes" id="UP000270094">
    <property type="component" value="Unassembled WGS sequence"/>
</dbReference>
<reference evidence="1 2" key="1">
    <citation type="submission" date="2018-11" db="EMBL/GenBank/DDBJ databases">
        <authorList>
            <consortium name="Pathogen Informatics"/>
        </authorList>
    </citation>
    <scope>NUCLEOTIDE SEQUENCE [LARGE SCALE GENOMIC DNA]</scope>
</reference>
<gene>
    <name evidence="1" type="ORF">SVUK_LOCUS4439</name>
</gene>
<organism evidence="1 2">
    <name type="scientific">Strongylus vulgaris</name>
    <name type="common">Blood worm</name>
    <dbReference type="NCBI Taxonomy" id="40348"/>
    <lineage>
        <taxon>Eukaryota</taxon>
        <taxon>Metazoa</taxon>
        <taxon>Ecdysozoa</taxon>
        <taxon>Nematoda</taxon>
        <taxon>Chromadorea</taxon>
        <taxon>Rhabditida</taxon>
        <taxon>Rhabditina</taxon>
        <taxon>Rhabditomorpha</taxon>
        <taxon>Strongyloidea</taxon>
        <taxon>Strongylidae</taxon>
        <taxon>Strongylus</taxon>
    </lineage>
</organism>
<name>A0A3P7I7Y0_STRVU</name>
<dbReference type="OrthoDB" id="6432511at2759"/>
<dbReference type="EMBL" id="UYYB01012250">
    <property type="protein sequence ID" value="VDM69441.1"/>
    <property type="molecule type" value="Genomic_DNA"/>
</dbReference>
<dbReference type="AlphaFoldDB" id="A0A3P7I7Y0"/>
<proteinExistence type="predicted"/>
<protein>
    <submittedName>
        <fullName evidence="1">Uncharacterized protein</fullName>
    </submittedName>
</protein>
<keyword evidence="2" id="KW-1185">Reference proteome</keyword>
<evidence type="ECO:0000313" key="1">
    <source>
        <dbReference type="EMBL" id="VDM69441.1"/>
    </source>
</evidence>